<evidence type="ECO:0000313" key="2">
    <source>
        <dbReference type="EMBL" id="CAG8492274.1"/>
    </source>
</evidence>
<dbReference type="Proteomes" id="UP000789759">
    <property type="component" value="Unassembled WGS sequence"/>
</dbReference>
<dbReference type="InterPro" id="IPR008929">
    <property type="entry name" value="Chondroitin_lyas"/>
</dbReference>
<name>A0A9N8WPI1_9GLOM</name>
<keyword evidence="1" id="KW-0472">Membrane</keyword>
<organism evidence="2 3">
    <name type="scientific">Cetraspora pellucida</name>
    <dbReference type="NCBI Taxonomy" id="1433469"/>
    <lineage>
        <taxon>Eukaryota</taxon>
        <taxon>Fungi</taxon>
        <taxon>Fungi incertae sedis</taxon>
        <taxon>Mucoromycota</taxon>
        <taxon>Glomeromycotina</taxon>
        <taxon>Glomeromycetes</taxon>
        <taxon>Diversisporales</taxon>
        <taxon>Gigasporaceae</taxon>
        <taxon>Cetraspora</taxon>
    </lineage>
</organism>
<feature type="transmembrane region" description="Helical" evidence="1">
    <location>
        <begin position="43"/>
        <end position="63"/>
    </location>
</feature>
<accession>A0A9N8WPI1</accession>
<protein>
    <submittedName>
        <fullName evidence="2">353_t:CDS:1</fullName>
    </submittedName>
</protein>
<dbReference type="EMBL" id="CAJVQA010000837">
    <property type="protein sequence ID" value="CAG8492274.1"/>
    <property type="molecule type" value="Genomic_DNA"/>
</dbReference>
<proteinExistence type="predicted"/>
<gene>
    <name evidence="2" type="ORF">CPELLU_LOCUS2038</name>
</gene>
<evidence type="ECO:0000313" key="3">
    <source>
        <dbReference type="Proteomes" id="UP000789759"/>
    </source>
</evidence>
<evidence type="ECO:0000256" key="1">
    <source>
        <dbReference type="SAM" id="Phobius"/>
    </source>
</evidence>
<sequence length="856" mass="100430">MKRGHNFLGLNDSRNKLPRYYNSVGNLDRTFPVTMRKERIIRIILILIILVFISFFMSNILIFTKKTSLKSYEQIHIYRIIGNDLPPRHKIGQVIQNTRFILQNEPDFPNAKKWWIINRIVDSEYENSIIQLLKLYKKDFIRIPFNLTDYLKADFRLEDFPEPDFLHSYEFMNFTKVAKIRTIDYTYHDKNIYVMNNNGGRNVALNHGQSQPNVRWIFPFDGNCFLTNDAFTEITSQLDKWGNDYKYFVVPMARLLNNSGLLSGSDQKPQTPEEPQIIFRYDAEEKYNENMRYGRRSKLEMLWRLGVPTPTKFIVRPVIPWEKNHDDFSNHTIENQYMIVGWVYRLFSGQASQELNHREAGAFRAFNRLLAIQELIDGIDERIARNHKNFSPDHLFLYNEMSLSNARLKYWSGDEKITRIIDVMIDHAEEIISTISDFYGVDDLTIKSSIQIEFLKFKTDSELNLFDNDSNESPVHITSTSQLFKNITTLTLADYFSGNSSYARWAANLVRTFLLSSYSIGEEDKITFSEYNDTCFTCNATFDEGYAFPYLNKIPRTIPKFIQNSDSNKDSSVFYKIPNDIFETDPSYFLDSCKLLYRLKALTHREFIELKALASYWLEYLISSPEGISMARKPDHRGTLYDLQILSLSGFIDDVRLYLRVSNRLRMRIGKQFYIAHDASLTNAAKISQPYEMMYVKNLIRNKKIKSSTYEDNVFIYKSLNLQYWMLITRIIQNVRISNDLWLYKSKDGQSLLKAIISHLNKYSNRYSHSKDDEEQIMKVDLFLLKPLMYIANIADKIGSKSKKNIEHDYLQGMLKKFNGKYSLDYNNKSDIDMNVGLGSEIRKNGIPPFWMLGVA</sequence>
<dbReference type="AlphaFoldDB" id="A0A9N8WPI1"/>
<dbReference type="OrthoDB" id="63533at2759"/>
<reference evidence="2" key="1">
    <citation type="submission" date="2021-06" db="EMBL/GenBank/DDBJ databases">
        <authorList>
            <person name="Kallberg Y."/>
            <person name="Tangrot J."/>
            <person name="Rosling A."/>
        </authorList>
    </citation>
    <scope>NUCLEOTIDE SEQUENCE</scope>
    <source>
        <strain evidence="2">FL966</strain>
    </source>
</reference>
<keyword evidence="3" id="KW-1185">Reference proteome</keyword>
<keyword evidence="1" id="KW-1133">Transmembrane helix</keyword>
<comment type="caution">
    <text evidence="2">The sequence shown here is derived from an EMBL/GenBank/DDBJ whole genome shotgun (WGS) entry which is preliminary data.</text>
</comment>
<dbReference type="Gene3D" id="1.50.10.100">
    <property type="entry name" value="Chondroitin AC/alginate lyase"/>
    <property type="match status" value="1"/>
</dbReference>
<keyword evidence="1" id="KW-0812">Transmembrane</keyword>